<dbReference type="EMBL" id="QKYN01000078">
    <property type="protein sequence ID" value="RAG83766.1"/>
    <property type="molecule type" value="Genomic_DNA"/>
</dbReference>
<sequence>MPSFRSTRGGDPLRSEPLRAAARPAFAHREEPALAGALDVVAARARRRALRAGDPEVDTGHLLHALLETDDSALGVAAPLPMQATRLMGYLVQRSIGFGRLWRFGEGVADRERERSAGLAWSASANGALARASRAGGTVLELLRELATVADSRASEILRGAGIDPSAVVQRCRTQAADRLSG</sequence>
<dbReference type="InterPro" id="IPR036628">
    <property type="entry name" value="Clp_N_dom_sf"/>
</dbReference>
<evidence type="ECO:0000313" key="2">
    <source>
        <dbReference type="Proteomes" id="UP000248889"/>
    </source>
</evidence>
<protein>
    <submittedName>
        <fullName evidence="1">Peptidase</fullName>
    </submittedName>
</protein>
<dbReference type="Proteomes" id="UP000248889">
    <property type="component" value="Unassembled WGS sequence"/>
</dbReference>
<comment type="caution">
    <text evidence="1">The sequence shown here is derived from an EMBL/GenBank/DDBJ whole genome shotgun (WGS) entry which is preliminary data.</text>
</comment>
<name>A0A2X0J0N9_9ACTN</name>
<evidence type="ECO:0000313" key="1">
    <source>
        <dbReference type="EMBL" id="RAG83766.1"/>
    </source>
</evidence>
<proteinExistence type="predicted"/>
<keyword evidence="2" id="KW-1185">Reference proteome</keyword>
<organism evidence="1 2">
    <name type="scientific">Streptacidiphilus pinicola</name>
    <dbReference type="NCBI Taxonomy" id="2219663"/>
    <lineage>
        <taxon>Bacteria</taxon>
        <taxon>Bacillati</taxon>
        <taxon>Actinomycetota</taxon>
        <taxon>Actinomycetes</taxon>
        <taxon>Kitasatosporales</taxon>
        <taxon>Streptomycetaceae</taxon>
        <taxon>Streptacidiphilus</taxon>
    </lineage>
</organism>
<gene>
    <name evidence="1" type="ORF">DN069_20590</name>
</gene>
<dbReference type="AlphaFoldDB" id="A0A2X0J0N9"/>
<accession>A0A2X0J0N9</accession>
<dbReference type="Gene3D" id="1.10.1780.10">
    <property type="entry name" value="Clp, N-terminal domain"/>
    <property type="match status" value="1"/>
</dbReference>
<reference evidence="1 2" key="1">
    <citation type="submission" date="2018-06" db="EMBL/GenBank/DDBJ databases">
        <title>Streptacidiphilus pinicola sp. nov., isolated from pine grove soil.</title>
        <authorList>
            <person name="Roh S.G."/>
            <person name="Park S."/>
            <person name="Kim M.-K."/>
            <person name="Yun B.-R."/>
            <person name="Park J."/>
            <person name="Kim M.J."/>
            <person name="Kim Y.S."/>
            <person name="Kim S.B."/>
        </authorList>
    </citation>
    <scope>NUCLEOTIDE SEQUENCE [LARGE SCALE GENOMIC DNA]</scope>
    <source>
        <strain evidence="1 2">MMS16-CNU450</strain>
    </source>
</reference>